<keyword evidence="1" id="KW-1133">Transmembrane helix</keyword>
<evidence type="ECO:0000313" key="3">
    <source>
        <dbReference type="Proteomes" id="UP000580250"/>
    </source>
</evidence>
<evidence type="ECO:0000313" key="2">
    <source>
        <dbReference type="EMBL" id="CAD2179986.1"/>
    </source>
</evidence>
<proteinExistence type="predicted"/>
<organism evidence="2 3">
    <name type="scientific">Meloidogyne enterolobii</name>
    <name type="common">Root-knot nematode worm</name>
    <name type="synonym">Meloidogyne mayaguensis</name>
    <dbReference type="NCBI Taxonomy" id="390850"/>
    <lineage>
        <taxon>Eukaryota</taxon>
        <taxon>Metazoa</taxon>
        <taxon>Ecdysozoa</taxon>
        <taxon>Nematoda</taxon>
        <taxon>Chromadorea</taxon>
        <taxon>Rhabditida</taxon>
        <taxon>Tylenchina</taxon>
        <taxon>Tylenchomorpha</taxon>
        <taxon>Tylenchoidea</taxon>
        <taxon>Meloidogynidae</taxon>
        <taxon>Meloidogyninae</taxon>
        <taxon>Meloidogyne</taxon>
    </lineage>
</organism>
<name>A0A6V7VYG2_MELEN</name>
<sequence>MFPENILIQNNSICIFRKLLIRFRKSLFVLYFSGMYYNNGIFIFSGNFIILI</sequence>
<keyword evidence="1" id="KW-0472">Membrane</keyword>
<comment type="caution">
    <text evidence="2">The sequence shown here is derived from an EMBL/GenBank/DDBJ whole genome shotgun (WGS) entry which is preliminary data.</text>
</comment>
<reference evidence="2 3" key="1">
    <citation type="submission" date="2020-08" db="EMBL/GenBank/DDBJ databases">
        <authorList>
            <person name="Koutsovoulos G."/>
            <person name="Danchin GJ E."/>
        </authorList>
    </citation>
    <scope>NUCLEOTIDE SEQUENCE [LARGE SCALE GENOMIC DNA]</scope>
</reference>
<protein>
    <submittedName>
        <fullName evidence="2">Uncharacterized protein</fullName>
    </submittedName>
</protein>
<dbReference type="EMBL" id="CAJEWN010000358">
    <property type="protein sequence ID" value="CAD2179986.1"/>
    <property type="molecule type" value="Genomic_DNA"/>
</dbReference>
<gene>
    <name evidence="2" type="ORF">MENT_LOCUS32031</name>
</gene>
<accession>A0A6V7VYG2</accession>
<keyword evidence="1" id="KW-0812">Transmembrane</keyword>
<dbReference type="AlphaFoldDB" id="A0A6V7VYG2"/>
<dbReference type="Proteomes" id="UP000580250">
    <property type="component" value="Unassembled WGS sequence"/>
</dbReference>
<feature type="transmembrane region" description="Helical" evidence="1">
    <location>
        <begin position="27"/>
        <end position="50"/>
    </location>
</feature>
<evidence type="ECO:0000256" key="1">
    <source>
        <dbReference type="SAM" id="Phobius"/>
    </source>
</evidence>